<evidence type="ECO:0000313" key="1">
    <source>
        <dbReference type="EMBL" id="TGO07904.1"/>
    </source>
</evidence>
<proteinExistence type="predicted"/>
<dbReference type="Proteomes" id="UP000297777">
    <property type="component" value="Unassembled WGS sequence"/>
</dbReference>
<evidence type="ECO:0000313" key="2">
    <source>
        <dbReference type="Proteomes" id="UP000297777"/>
    </source>
</evidence>
<gene>
    <name evidence="1" type="ORF">BTUL_0238g00050</name>
</gene>
<comment type="caution">
    <text evidence="1">The sequence shown here is derived from an EMBL/GenBank/DDBJ whole genome shotgun (WGS) entry which is preliminary data.</text>
</comment>
<keyword evidence="2" id="KW-1185">Reference proteome</keyword>
<reference evidence="1 2" key="1">
    <citation type="submission" date="2017-12" db="EMBL/GenBank/DDBJ databases">
        <title>Comparative genomics of Botrytis spp.</title>
        <authorList>
            <person name="Valero-Jimenez C.A."/>
            <person name="Tapia P."/>
            <person name="Veloso J."/>
            <person name="Silva-Moreno E."/>
            <person name="Staats M."/>
            <person name="Valdes J.H."/>
            <person name="Van Kan J.A.L."/>
        </authorList>
    </citation>
    <scope>NUCLEOTIDE SEQUENCE [LARGE SCALE GENOMIC DNA]</scope>
    <source>
        <strain evidence="1 2">Bt9001</strain>
    </source>
</reference>
<sequence length="69" mass="7337">MPGKNCIHIDAKAAVAVTAAEFAGPHMLEVQASVRWIRGSTIKRIDLTSGVVLSLGKGLDDIEGLGMRY</sequence>
<organism evidence="1 2">
    <name type="scientific">Botrytis tulipae</name>
    <dbReference type="NCBI Taxonomy" id="87230"/>
    <lineage>
        <taxon>Eukaryota</taxon>
        <taxon>Fungi</taxon>
        <taxon>Dikarya</taxon>
        <taxon>Ascomycota</taxon>
        <taxon>Pezizomycotina</taxon>
        <taxon>Leotiomycetes</taxon>
        <taxon>Helotiales</taxon>
        <taxon>Sclerotiniaceae</taxon>
        <taxon>Botrytis</taxon>
    </lineage>
</organism>
<name>A0A4Z1E6Z7_9HELO</name>
<protein>
    <submittedName>
        <fullName evidence="1">Uncharacterized protein</fullName>
    </submittedName>
</protein>
<dbReference type="EMBL" id="PQXH01000238">
    <property type="protein sequence ID" value="TGO07904.1"/>
    <property type="molecule type" value="Genomic_DNA"/>
</dbReference>
<dbReference type="AlphaFoldDB" id="A0A4Z1E6Z7"/>
<accession>A0A4Z1E6Z7</accession>